<feature type="compositionally biased region" description="Basic and acidic residues" evidence="1">
    <location>
        <begin position="136"/>
        <end position="149"/>
    </location>
</feature>
<sequence>MNQNLSENTNMSGRLKNSTPQTPNICPQVRSRPRNRQFRLMSTSANEEELSPNSPPTILNIVVPSHIGSETSVVSAGLNAASLNVVTKSSAPFVPSPMLDSNEYYENSKYRHYDSWLEESNSTIKSSTKKCQSKSTKTEKSFPKEDHFESQQSATIGHPFKPLQYDVSYLKQRLVKYRAETESCGDAAKLNGQLNEIFIRRLVDIENMAKGDTDLECGEDDRDSANRVRRRSIF</sequence>
<dbReference type="AlphaFoldDB" id="A0A0K8W7Q6"/>
<accession>A0A0K8W7Q6</accession>
<feature type="region of interest" description="Disordered" evidence="1">
    <location>
        <begin position="1"/>
        <end position="29"/>
    </location>
</feature>
<feature type="region of interest" description="Disordered" evidence="1">
    <location>
        <begin position="124"/>
        <end position="155"/>
    </location>
</feature>
<evidence type="ECO:0000256" key="1">
    <source>
        <dbReference type="SAM" id="MobiDB-lite"/>
    </source>
</evidence>
<dbReference type="OrthoDB" id="6350415at2759"/>
<reference evidence="2" key="1">
    <citation type="submission" date="2015-06" db="EMBL/GenBank/DDBJ databases">
        <authorList>
            <person name="Hoefler B.C."/>
            <person name="Straight P.D."/>
        </authorList>
    </citation>
    <scope>NUCLEOTIDE SEQUENCE</scope>
</reference>
<proteinExistence type="predicted"/>
<evidence type="ECO:0000313" key="2">
    <source>
        <dbReference type="EMBL" id="JAI47084.1"/>
    </source>
</evidence>
<name>A0A0K8W7Q6_BACLA</name>
<feature type="region of interest" description="Disordered" evidence="1">
    <location>
        <begin position="213"/>
        <end position="234"/>
    </location>
</feature>
<dbReference type="EMBL" id="GDHF01005230">
    <property type="protein sequence ID" value="JAI47084.1"/>
    <property type="molecule type" value="Transcribed_RNA"/>
</dbReference>
<protein>
    <submittedName>
        <fullName evidence="2">Uncharacterized protein</fullName>
    </submittedName>
</protein>
<gene>
    <name evidence="2" type="ORF">c2_g2_i13</name>
</gene>
<organism evidence="2">
    <name type="scientific">Bactrocera latifrons</name>
    <name type="common">Malaysian fruit fly</name>
    <name type="synonym">Chaetodacus latifrons</name>
    <dbReference type="NCBI Taxonomy" id="174628"/>
    <lineage>
        <taxon>Eukaryota</taxon>
        <taxon>Metazoa</taxon>
        <taxon>Ecdysozoa</taxon>
        <taxon>Arthropoda</taxon>
        <taxon>Hexapoda</taxon>
        <taxon>Insecta</taxon>
        <taxon>Pterygota</taxon>
        <taxon>Neoptera</taxon>
        <taxon>Endopterygota</taxon>
        <taxon>Diptera</taxon>
        <taxon>Brachycera</taxon>
        <taxon>Muscomorpha</taxon>
        <taxon>Tephritoidea</taxon>
        <taxon>Tephritidae</taxon>
        <taxon>Bactrocera</taxon>
        <taxon>Bactrocera</taxon>
    </lineage>
</organism>
<feature type="compositionally biased region" description="Polar residues" evidence="1">
    <location>
        <begin position="1"/>
        <end position="25"/>
    </location>
</feature>